<evidence type="ECO:0000313" key="2">
    <source>
        <dbReference type="Proteomes" id="UP001589698"/>
    </source>
</evidence>
<reference evidence="1 2" key="1">
    <citation type="submission" date="2024-09" db="EMBL/GenBank/DDBJ databases">
        <authorList>
            <person name="Sun Q."/>
            <person name="Mori K."/>
        </authorList>
    </citation>
    <scope>NUCLEOTIDE SEQUENCE [LARGE SCALE GENOMIC DNA]</scope>
    <source>
        <strain evidence="1 2">CCM 8654</strain>
    </source>
</reference>
<dbReference type="RefSeq" id="WP_378517753.1">
    <property type="nucleotide sequence ID" value="NZ_CBCSDI010000010.1"/>
</dbReference>
<accession>A0ABV6DZD6</accession>
<evidence type="ECO:0000313" key="1">
    <source>
        <dbReference type="EMBL" id="MFC0222091.1"/>
    </source>
</evidence>
<dbReference type="Proteomes" id="UP001589698">
    <property type="component" value="Unassembled WGS sequence"/>
</dbReference>
<proteinExistence type="predicted"/>
<dbReference type="Gene3D" id="1.10.287.1060">
    <property type="entry name" value="ESAT-6-like"/>
    <property type="match status" value="1"/>
</dbReference>
<dbReference type="EMBL" id="JBHLXH010000001">
    <property type="protein sequence ID" value="MFC0222091.1"/>
    <property type="molecule type" value="Genomic_DNA"/>
</dbReference>
<dbReference type="InterPro" id="IPR010310">
    <property type="entry name" value="T7SS_ESAT-6-like"/>
</dbReference>
<dbReference type="InterPro" id="IPR036689">
    <property type="entry name" value="ESAT-6-like_sf"/>
</dbReference>
<comment type="caution">
    <text evidence="1">The sequence shown here is derived from an EMBL/GenBank/DDBJ whole genome shotgun (WGS) entry which is preliminary data.</text>
</comment>
<name>A0ABV6DZD6_9ACTN</name>
<organism evidence="1 2">
    <name type="scientific">Nocardioides zeicaulis</name>
    <dbReference type="NCBI Taxonomy" id="1776857"/>
    <lineage>
        <taxon>Bacteria</taxon>
        <taxon>Bacillati</taxon>
        <taxon>Actinomycetota</taxon>
        <taxon>Actinomycetes</taxon>
        <taxon>Propionibacteriales</taxon>
        <taxon>Nocardioidaceae</taxon>
        <taxon>Nocardioides</taxon>
    </lineage>
</organism>
<protein>
    <submittedName>
        <fullName evidence="1">WXG100 family type VII secretion target</fullName>
    </submittedName>
</protein>
<dbReference type="Pfam" id="PF06013">
    <property type="entry name" value="WXG100"/>
    <property type="match status" value="1"/>
</dbReference>
<sequence>MTAYDVDLAELRAAVAALASCQRDLLALATDVDALQLRLQGSWAGRACDAQQASYSSWRDDCAAMVAALASLRGIASSADEHYSSAVGANLALWRDVAP</sequence>
<gene>
    <name evidence="1" type="ORF">ACFFJG_06330</name>
</gene>
<keyword evidence="2" id="KW-1185">Reference proteome</keyword>
<dbReference type="SUPFAM" id="SSF140453">
    <property type="entry name" value="EsxAB dimer-like"/>
    <property type="match status" value="1"/>
</dbReference>